<proteinExistence type="predicted"/>
<comment type="caution">
    <text evidence="1">The sequence shown here is derived from an EMBL/GenBank/DDBJ whole genome shotgun (WGS) entry which is preliminary data.</text>
</comment>
<dbReference type="EMBL" id="BMJC01000001">
    <property type="protein sequence ID" value="GGA87189.1"/>
    <property type="molecule type" value="Genomic_DNA"/>
</dbReference>
<organism evidence="1 2">
    <name type="scientific">Puia dinghuensis</name>
    <dbReference type="NCBI Taxonomy" id="1792502"/>
    <lineage>
        <taxon>Bacteria</taxon>
        <taxon>Pseudomonadati</taxon>
        <taxon>Bacteroidota</taxon>
        <taxon>Chitinophagia</taxon>
        <taxon>Chitinophagales</taxon>
        <taxon>Chitinophagaceae</taxon>
        <taxon>Puia</taxon>
    </lineage>
</organism>
<keyword evidence="2" id="KW-1185">Reference proteome</keyword>
<reference evidence="1" key="1">
    <citation type="journal article" date="2014" name="Int. J. Syst. Evol. Microbiol.">
        <title>Complete genome sequence of Corynebacterium casei LMG S-19264T (=DSM 44701T), isolated from a smear-ripened cheese.</title>
        <authorList>
            <consortium name="US DOE Joint Genome Institute (JGI-PGF)"/>
            <person name="Walter F."/>
            <person name="Albersmeier A."/>
            <person name="Kalinowski J."/>
            <person name="Ruckert C."/>
        </authorList>
    </citation>
    <scope>NUCLEOTIDE SEQUENCE</scope>
    <source>
        <strain evidence="1">CGMCC 1.15448</strain>
    </source>
</reference>
<gene>
    <name evidence="1" type="ORF">GCM10011511_07910</name>
</gene>
<dbReference type="Proteomes" id="UP000607559">
    <property type="component" value="Unassembled WGS sequence"/>
</dbReference>
<evidence type="ECO:0000313" key="2">
    <source>
        <dbReference type="Proteomes" id="UP000607559"/>
    </source>
</evidence>
<dbReference type="AlphaFoldDB" id="A0A8J2XR03"/>
<reference evidence="1" key="2">
    <citation type="submission" date="2020-09" db="EMBL/GenBank/DDBJ databases">
        <authorList>
            <person name="Sun Q."/>
            <person name="Zhou Y."/>
        </authorList>
    </citation>
    <scope>NUCLEOTIDE SEQUENCE</scope>
    <source>
        <strain evidence="1">CGMCC 1.15448</strain>
    </source>
</reference>
<accession>A0A8J2XR03</accession>
<name>A0A8J2XR03_9BACT</name>
<dbReference type="RefSeq" id="WP_188928772.1">
    <property type="nucleotide sequence ID" value="NZ_BMJC01000001.1"/>
</dbReference>
<protein>
    <submittedName>
        <fullName evidence="1">Uncharacterized protein</fullName>
    </submittedName>
</protein>
<sequence length="84" mass="10021">MTPYIQNNQNYLAEEFRRFENYLLQESRIALLKIQSWQFAMKTPEVGAHYQQEATDMVKKSLLSFVPNSFVLSEEGYYFKPIFN</sequence>
<evidence type="ECO:0000313" key="1">
    <source>
        <dbReference type="EMBL" id="GGA87189.1"/>
    </source>
</evidence>